<dbReference type="Proteomes" id="UP000319818">
    <property type="component" value="Unassembled WGS sequence"/>
</dbReference>
<dbReference type="InterPro" id="IPR027417">
    <property type="entry name" value="P-loop_NTPase"/>
</dbReference>
<evidence type="ECO:0000256" key="2">
    <source>
        <dbReference type="ARBA" id="ARBA00022737"/>
    </source>
</evidence>
<keyword evidence="4 6" id="KW-0067">ATP-binding</keyword>
<dbReference type="GO" id="GO:0005524">
    <property type="term" value="F:ATP binding"/>
    <property type="evidence" value="ECO:0007669"/>
    <property type="project" value="UniProtKB-KW"/>
</dbReference>
<protein>
    <submittedName>
        <fullName evidence="6">Monosaccharide ABC transporter ATP-binding protein (CUT2 family)</fullName>
    </submittedName>
</protein>
<accession>A0A543FS75</accession>
<name>A0A543FS75_9PSEU</name>
<evidence type="ECO:0000259" key="5">
    <source>
        <dbReference type="PROSITE" id="PS50893"/>
    </source>
</evidence>
<evidence type="ECO:0000313" key="7">
    <source>
        <dbReference type="Proteomes" id="UP000319818"/>
    </source>
</evidence>
<dbReference type="RefSeq" id="WP_142103563.1">
    <property type="nucleotide sequence ID" value="NZ_VFPH01000002.1"/>
</dbReference>
<evidence type="ECO:0000256" key="3">
    <source>
        <dbReference type="ARBA" id="ARBA00022741"/>
    </source>
</evidence>
<dbReference type="SUPFAM" id="SSF52540">
    <property type="entry name" value="P-loop containing nucleoside triphosphate hydrolases"/>
    <property type="match status" value="2"/>
</dbReference>
<dbReference type="PANTHER" id="PTHR43790">
    <property type="entry name" value="CARBOHYDRATE TRANSPORT ATP-BINDING PROTEIN MG119-RELATED"/>
    <property type="match status" value="1"/>
</dbReference>
<dbReference type="GO" id="GO:0016887">
    <property type="term" value="F:ATP hydrolysis activity"/>
    <property type="evidence" value="ECO:0007669"/>
    <property type="project" value="InterPro"/>
</dbReference>
<dbReference type="Gene3D" id="3.40.50.300">
    <property type="entry name" value="P-loop containing nucleotide triphosphate hydrolases"/>
    <property type="match status" value="2"/>
</dbReference>
<reference evidence="6 7" key="1">
    <citation type="submission" date="2019-06" db="EMBL/GenBank/DDBJ databases">
        <title>Sequencing the genomes of 1000 actinobacteria strains.</title>
        <authorList>
            <person name="Klenk H.-P."/>
        </authorList>
    </citation>
    <scope>NUCLEOTIDE SEQUENCE [LARGE SCALE GENOMIC DNA]</scope>
    <source>
        <strain evidence="6 7">DSM 45511</strain>
    </source>
</reference>
<dbReference type="OrthoDB" id="3651648at2"/>
<dbReference type="PROSITE" id="PS50893">
    <property type="entry name" value="ABC_TRANSPORTER_2"/>
    <property type="match status" value="2"/>
</dbReference>
<keyword evidence="1" id="KW-0813">Transport</keyword>
<dbReference type="InterPro" id="IPR017871">
    <property type="entry name" value="ABC_transporter-like_CS"/>
</dbReference>
<gene>
    <name evidence="6" type="ORF">FB388_3873</name>
</gene>
<dbReference type="PANTHER" id="PTHR43790:SF9">
    <property type="entry name" value="GALACTOFURANOSE TRANSPORTER ATP-BINDING PROTEIN YTFR"/>
    <property type="match status" value="1"/>
</dbReference>
<feature type="domain" description="ABC transporter" evidence="5">
    <location>
        <begin position="5"/>
        <end position="234"/>
    </location>
</feature>
<dbReference type="EMBL" id="VFPH01000002">
    <property type="protein sequence ID" value="TQM36688.1"/>
    <property type="molecule type" value="Genomic_DNA"/>
</dbReference>
<evidence type="ECO:0000256" key="4">
    <source>
        <dbReference type="ARBA" id="ARBA00022840"/>
    </source>
</evidence>
<dbReference type="CDD" id="cd03216">
    <property type="entry name" value="ABC_Carb_Monos_I"/>
    <property type="match status" value="1"/>
</dbReference>
<dbReference type="InterPro" id="IPR003439">
    <property type="entry name" value="ABC_transporter-like_ATP-bd"/>
</dbReference>
<sequence length="487" mass="50635">MGALVRAVGVVKDFGATRALAGLDLTLEPGEIHALVGRNGAGKSTFIKILSGLHDPDSGVVEVGGEPLARARHQLAFIHQDLGLVESMSVADNFGLVAGFGSRVVVPDRRLQRETAASLAALGVAIDPRTPVSALPVSDRTLVAVARALHLDARAVVLDEPTASLPAADVERLLAALRRLRDRGVGVLYVSHRLAEVRALADRITVLRGGVAALTVRPEETSEAQLAASIMGAAVVRAQRERRAPRPEVALRVRGLVAEGAGPLDLEVRAGEVLGCAGLRGAGQGALGRALYGLCDWRGTAEVGGAHYRAASPADALAAGVAWVGGDRGQSVARPLSVAENLLLNPRHTAQRGWRVSPRRERASAGRLIRRYRIAAPGPDGLVSTLSGGNAQKVVLARALEAGPRVLLLEEPTAGVDVGARAEFYRLINDACAAGLAVVLASSDEEEVCEMSDRVLVFGRGTVREELAGAQVTVERVAAAAMGGTAA</sequence>
<feature type="domain" description="ABC transporter" evidence="5">
    <location>
        <begin position="236"/>
        <end position="485"/>
    </location>
</feature>
<dbReference type="InterPro" id="IPR050107">
    <property type="entry name" value="ABC_carbohydrate_import_ATPase"/>
</dbReference>
<dbReference type="Pfam" id="PF00005">
    <property type="entry name" value="ABC_tran"/>
    <property type="match status" value="2"/>
</dbReference>
<keyword evidence="2" id="KW-0677">Repeat</keyword>
<dbReference type="CDD" id="cd03215">
    <property type="entry name" value="ABC_Carb_Monos_II"/>
    <property type="match status" value="1"/>
</dbReference>
<dbReference type="InterPro" id="IPR003593">
    <property type="entry name" value="AAA+_ATPase"/>
</dbReference>
<evidence type="ECO:0000313" key="6">
    <source>
        <dbReference type="EMBL" id="TQM36688.1"/>
    </source>
</evidence>
<proteinExistence type="predicted"/>
<comment type="caution">
    <text evidence="6">The sequence shown here is derived from an EMBL/GenBank/DDBJ whole genome shotgun (WGS) entry which is preliminary data.</text>
</comment>
<keyword evidence="3" id="KW-0547">Nucleotide-binding</keyword>
<dbReference type="PROSITE" id="PS00211">
    <property type="entry name" value="ABC_TRANSPORTER_1"/>
    <property type="match status" value="1"/>
</dbReference>
<organism evidence="6 7">
    <name type="scientific">Pseudonocardia cypriaca</name>
    <dbReference type="NCBI Taxonomy" id="882449"/>
    <lineage>
        <taxon>Bacteria</taxon>
        <taxon>Bacillati</taxon>
        <taxon>Actinomycetota</taxon>
        <taxon>Actinomycetes</taxon>
        <taxon>Pseudonocardiales</taxon>
        <taxon>Pseudonocardiaceae</taxon>
        <taxon>Pseudonocardia</taxon>
    </lineage>
</organism>
<dbReference type="AlphaFoldDB" id="A0A543FS75"/>
<evidence type="ECO:0000256" key="1">
    <source>
        <dbReference type="ARBA" id="ARBA00022448"/>
    </source>
</evidence>
<dbReference type="SMART" id="SM00382">
    <property type="entry name" value="AAA"/>
    <property type="match status" value="2"/>
</dbReference>
<keyword evidence="7" id="KW-1185">Reference proteome</keyword>